<dbReference type="GO" id="GO:0016020">
    <property type="term" value="C:membrane"/>
    <property type="evidence" value="ECO:0007669"/>
    <property type="project" value="InterPro"/>
</dbReference>
<dbReference type="OrthoDB" id="7818056at2"/>
<feature type="domain" description="EamA" evidence="2">
    <location>
        <begin position="147"/>
        <end position="274"/>
    </location>
</feature>
<dbReference type="KEGG" id="rom:EI983_08560"/>
<dbReference type="InterPro" id="IPR037185">
    <property type="entry name" value="EmrE-like"/>
</dbReference>
<dbReference type="Proteomes" id="UP000428330">
    <property type="component" value="Chromosome"/>
</dbReference>
<feature type="transmembrane region" description="Helical" evidence="1">
    <location>
        <begin position="205"/>
        <end position="225"/>
    </location>
</feature>
<dbReference type="InterPro" id="IPR000620">
    <property type="entry name" value="EamA_dom"/>
</dbReference>
<evidence type="ECO:0000313" key="3">
    <source>
        <dbReference type="EMBL" id="QGX98331.1"/>
    </source>
</evidence>
<accession>A0A6I6IR16</accession>
<evidence type="ECO:0000256" key="1">
    <source>
        <dbReference type="SAM" id="Phobius"/>
    </source>
</evidence>
<evidence type="ECO:0000259" key="2">
    <source>
        <dbReference type="Pfam" id="PF00892"/>
    </source>
</evidence>
<feature type="transmembrane region" description="Helical" evidence="1">
    <location>
        <begin position="237"/>
        <end position="256"/>
    </location>
</feature>
<keyword evidence="4" id="KW-1185">Reference proteome</keyword>
<keyword evidence="1" id="KW-1133">Transmembrane helix</keyword>
<sequence length="285" mass="29426">MTLADLSRIGALVFTACCLIVLGDTAGKALTGAGVAPVFVAWTRFAVAALVFLPFSGLALHELRILTHPRVLMRGLFVTGGISSILTALQTEPIANVFGAFFIGPIASTVLAVIFLRERPSLLRVALLILGFVGVMLVVKPGFGATPGIGFAVLAGVFYGAFLATTRAIAGLYRPRLLLLSQLLVGALVLSPFGIATAAPSAMTASLWGLIGLSALGSAAGNYLIVQANRQADASLIAPLIYSQLIAATISGVLVFGDWPDALALMGLVTILVSGLGSLWLVRGR</sequence>
<feature type="transmembrane region" description="Helical" evidence="1">
    <location>
        <begin position="262"/>
        <end position="282"/>
    </location>
</feature>
<feature type="transmembrane region" description="Helical" evidence="1">
    <location>
        <begin position="39"/>
        <end position="59"/>
    </location>
</feature>
<organism evidence="3 4">
    <name type="scientific">Roseovarius faecimaris</name>
    <dbReference type="NCBI Taxonomy" id="2494550"/>
    <lineage>
        <taxon>Bacteria</taxon>
        <taxon>Pseudomonadati</taxon>
        <taxon>Pseudomonadota</taxon>
        <taxon>Alphaproteobacteria</taxon>
        <taxon>Rhodobacterales</taxon>
        <taxon>Roseobacteraceae</taxon>
        <taxon>Roseovarius</taxon>
    </lineage>
</organism>
<protein>
    <submittedName>
        <fullName evidence="3">DMT family transporter</fullName>
    </submittedName>
</protein>
<dbReference type="PANTHER" id="PTHR22911:SF103">
    <property type="entry name" value="BLR2811 PROTEIN"/>
    <property type="match status" value="1"/>
</dbReference>
<proteinExistence type="predicted"/>
<feature type="transmembrane region" description="Helical" evidence="1">
    <location>
        <begin position="71"/>
        <end position="89"/>
    </location>
</feature>
<dbReference type="SUPFAM" id="SSF103481">
    <property type="entry name" value="Multidrug resistance efflux transporter EmrE"/>
    <property type="match status" value="2"/>
</dbReference>
<gene>
    <name evidence="3" type="ORF">EI983_08560</name>
</gene>
<feature type="transmembrane region" description="Helical" evidence="1">
    <location>
        <begin position="145"/>
        <end position="165"/>
    </location>
</feature>
<keyword evidence="1" id="KW-0812">Transmembrane</keyword>
<name>A0A6I6IR16_9RHOB</name>
<dbReference type="Pfam" id="PF00892">
    <property type="entry name" value="EamA"/>
    <property type="match status" value="2"/>
</dbReference>
<feature type="transmembrane region" description="Helical" evidence="1">
    <location>
        <begin position="122"/>
        <end position="139"/>
    </location>
</feature>
<feature type="transmembrane region" description="Helical" evidence="1">
    <location>
        <begin position="95"/>
        <end position="115"/>
    </location>
</feature>
<feature type="transmembrane region" description="Helical" evidence="1">
    <location>
        <begin position="177"/>
        <end position="199"/>
    </location>
</feature>
<dbReference type="EMBL" id="CP034348">
    <property type="protein sequence ID" value="QGX98331.1"/>
    <property type="molecule type" value="Genomic_DNA"/>
</dbReference>
<keyword evidence="1" id="KW-0472">Membrane</keyword>
<evidence type="ECO:0000313" key="4">
    <source>
        <dbReference type="Proteomes" id="UP000428330"/>
    </source>
</evidence>
<dbReference type="PANTHER" id="PTHR22911">
    <property type="entry name" value="ACYL-MALONYL CONDENSING ENZYME-RELATED"/>
    <property type="match status" value="1"/>
</dbReference>
<reference evidence="4" key="1">
    <citation type="submission" date="2018-12" db="EMBL/GenBank/DDBJ databases">
        <title>Complete genome sequence of Roseovarius sp. MME-070.</title>
        <authorList>
            <person name="Nam Y.-D."/>
            <person name="Kang J."/>
            <person name="Chung W.-H."/>
            <person name="Park Y.S."/>
        </authorList>
    </citation>
    <scope>NUCLEOTIDE SEQUENCE [LARGE SCALE GENOMIC DNA]</scope>
    <source>
        <strain evidence="4">MME-070</strain>
    </source>
</reference>
<dbReference type="RefSeq" id="WP_157706964.1">
    <property type="nucleotide sequence ID" value="NZ_CP034348.1"/>
</dbReference>
<dbReference type="AlphaFoldDB" id="A0A6I6IR16"/>
<feature type="domain" description="EamA" evidence="2">
    <location>
        <begin position="12"/>
        <end position="139"/>
    </location>
</feature>